<dbReference type="InterPro" id="IPR027417">
    <property type="entry name" value="P-loop_NTPase"/>
</dbReference>
<evidence type="ECO:0000259" key="9">
    <source>
        <dbReference type="Pfam" id="PF23559"/>
    </source>
</evidence>
<dbReference type="Pfam" id="PF18052">
    <property type="entry name" value="Rx_N"/>
    <property type="match status" value="1"/>
</dbReference>
<feature type="domain" description="R13L1/DRL21-like LRR repeat region" evidence="10">
    <location>
        <begin position="1505"/>
        <end position="1633"/>
    </location>
</feature>
<keyword evidence="6" id="KW-0067">ATP-binding</keyword>
<dbReference type="PRINTS" id="PR00364">
    <property type="entry name" value="DISEASERSIST"/>
</dbReference>
<dbReference type="InterPro" id="IPR036388">
    <property type="entry name" value="WH-like_DNA-bd_sf"/>
</dbReference>
<evidence type="ECO:0000256" key="6">
    <source>
        <dbReference type="ARBA" id="ARBA00022840"/>
    </source>
</evidence>
<dbReference type="EMBL" id="JBEAFC010000003">
    <property type="protein sequence ID" value="KAL1562126.1"/>
    <property type="molecule type" value="Genomic_DNA"/>
</dbReference>
<dbReference type="InterPro" id="IPR041118">
    <property type="entry name" value="Rx_N"/>
</dbReference>
<dbReference type="Gene3D" id="1.10.10.10">
    <property type="entry name" value="Winged helix-like DNA-binding domain superfamily/Winged helix DNA-binding domain"/>
    <property type="match status" value="2"/>
</dbReference>
<dbReference type="InterPro" id="IPR056789">
    <property type="entry name" value="LRR_R13L1-DRL21"/>
</dbReference>
<dbReference type="Proteomes" id="UP001567538">
    <property type="component" value="Unassembled WGS sequence"/>
</dbReference>
<evidence type="ECO:0000256" key="3">
    <source>
        <dbReference type="ARBA" id="ARBA00022737"/>
    </source>
</evidence>
<keyword evidence="12" id="KW-1185">Reference proteome</keyword>
<dbReference type="Gene3D" id="3.80.10.10">
    <property type="entry name" value="Ribonuclease Inhibitor"/>
    <property type="match status" value="3"/>
</dbReference>
<dbReference type="GO" id="GO:0051707">
    <property type="term" value="P:response to other organism"/>
    <property type="evidence" value="ECO:0007669"/>
    <property type="project" value="UniProtKB-ARBA"/>
</dbReference>
<dbReference type="Pfam" id="PF25019">
    <property type="entry name" value="LRR_R13L1-DRL21"/>
    <property type="match status" value="3"/>
</dbReference>
<evidence type="ECO:0000259" key="7">
    <source>
        <dbReference type="Pfam" id="PF00931"/>
    </source>
</evidence>
<dbReference type="FunFam" id="1.10.10.10:FF:000322">
    <property type="entry name" value="Probable disease resistance protein At1g63360"/>
    <property type="match status" value="2"/>
</dbReference>
<reference evidence="11 12" key="1">
    <citation type="submission" date="2024-06" db="EMBL/GenBank/DDBJ databases">
        <title>A chromosome level genome sequence of Diviner's sage (Salvia divinorum).</title>
        <authorList>
            <person name="Ford S.A."/>
            <person name="Ro D.-K."/>
            <person name="Ness R.W."/>
            <person name="Phillips M.A."/>
        </authorList>
    </citation>
    <scope>NUCLEOTIDE SEQUENCE [LARGE SCALE GENOMIC DNA]</scope>
    <source>
        <strain evidence="11">SAF-2024a</strain>
        <tissue evidence="11">Leaf</tissue>
    </source>
</reference>
<evidence type="ECO:0000256" key="5">
    <source>
        <dbReference type="ARBA" id="ARBA00022821"/>
    </source>
</evidence>
<dbReference type="InterPro" id="IPR042197">
    <property type="entry name" value="Apaf_helical"/>
</dbReference>
<organism evidence="11 12">
    <name type="scientific">Salvia divinorum</name>
    <name type="common">Maria pastora</name>
    <name type="synonym">Diviner's sage</name>
    <dbReference type="NCBI Taxonomy" id="28513"/>
    <lineage>
        <taxon>Eukaryota</taxon>
        <taxon>Viridiplantae</taxon>
        <taxon>Streptophyta</taxon>
        <taxon>Embryophyta</taxon>
        <taxon>Tracheophyta</taxon>
        <taxon>Spermatophyta</taxon>
        <taxon>Magnoliopsida</taxon>
        <taxon>eudicotyledons</taxon>
        <taxon>Gunneridae</taxon>
        <taxon>Pentapetalae</taxon>
        <taxon>asterids</taxon>
        <taxon>lamiids</taxon>
        <taxon>Lamiales</taxon>
        <taxon>Lamiaceae</taxon>
        <taxon>Nepetoideae</taxon>
        <taxon>Mentheae</taxon>
        <taxon>Salviinae</taxon>
        <taxon>Salvia</taxon>
        <taxon>Salvia subgen. Calosphace</taxon>
    </lineage>
</organism>
<keyword evidence="4" id="KW-0547">Nucleotide-binding</keyword>
<dbReference type="PANTHER" id="PTHR36766:SF70">
    <property type="entry name" value="DISEASE RESISTANCE PROTEIN RGA4"/>
    <property type="match status" value="1"/>
</dbReference>
<dbReference type="Gene3D" id="1.10.8.430">
    <property type="entry name" value="Helical domain of apoptotic protease-activating factors"/>
    <property type="match status" value="1"/>
</dbReference>
<feature type="domain" description="NB-ARC" evidence="7">
    <location>
        <begin position="173"/>
        <end position="335"/>
    </location>
</feature>
<proteinExistence type="inferred from homology"/>
<gene>
    <name evidence="11" type="ORF">AAHA92_04739</name>
</gene>
<dbReference type="Pfam" id="PF00931">
    <property type="entry name" value="NB-ARC"/>
    <property type="match status" value="2"/>
</dbReference>
<feature type="domain" description="Disease resistance protein winged helix" evidence="9">
    <location>
        <begin position="417"/>
        <end position="487"/>
    </location>
</feature>
<keyword evidence="5" id="KW-0611">Plant defense</keyword>
<dbReference type="GO" id="GO:0006952">
    <property type="term" value="P:defense response"/>
    <property type="evidence" value="ECO:0007669"/>
    <property type="project" value="UniProtKB-KW"/>
</dbReference>
<dbReference type="PANTHER" id="PTHR36766">
    <property type="entry name" value="PLANT BROAD-SPECTRUM MILDEW RESISTANCE PROTEIN RPW8"/>
    <property type="match status" value="1"/>
</dbReference>
<dbReference type="Gene3D" id="3.40.50.300">
    <property type="entry name" value="P-loop containing nucleotide triphosphate hydrolases"/>
    <property type="match status" value="2"/>
</dbReference>
<sequence>MEEHAASAFIQVVIRNLINISGKEVLKKETSLLCGLETAQKFVNSLFQTNADVGDWLEKLGAVVLDAENVVDELKYHVLSKEIKNSKPDTSKTKLLTYFSPRIWFGRERTLALRINEINEGLEFLNHEAQRIGIDVYDGDVIIDEPYGSENTKSFSADRVFVGRDHDVLTLADMLITNTEQEEQVFSVLAIQGMGGIGKTTLARKLFNHENIKARFGESRIWVHVGQAFDPTVLLMKILATFTSDRVETRHGILQRLQQAFIGKTYLLVLDDVWNNDVSRWEDFLYSMTGVISTKGNNIIITTRSTRAAEIMTPFHIHQLKGLTVDECWSIIKTITYGNLDVPSGLVNTGREYARICKGLPLSANIVGGVFRGATEEYWMSMLEYRQDLEESIFDLLRWSFRELYSSLRTCSPYCSIFPQGCKIVKQELIELWMAEGFLQPERGYDMESVGDMFSNVLLHKSVLEVAERDENGNVESFVMHDLMHDLLSSISFPITKQVAKYKRTLFLEGEVSDNILDCPSLRNLSLTRVKELPNSIRKLIHLRNLNISKSWIRQLPDWIGELYNLQTLRADTKHLWKLPSTLKYLINLRHLYVLPRVKLPAEMGRLTNLRTLRHFAVGENKGAQIEELKSLNNLHGEIHISNLEKVKSKEEAVKANVHQKKNLSELVLIWSKERGGEGNDESVLEGLEPHPNLKKLRIVGFKGNTLPTWIGNLSSLSHLSLSSCSKLKHLSPLATLEHLTKLQHLDIKDCPHLQIGLELANTPHLTVNHIVDGDMSSASNEVLTESHGNTPHFSSKVEDDHRIKIKRYTNEIVDGDISYAANEVLTESHEITPHLTNKFDEHGIEPCTKEIVMSSAANEFLIKILRKTLMDEYSSIGDAQQLQTTLGTIQSYLNDAQNKSIGEEGVKFWLRELQDVAFKADNVLDKLKYHLLQNEVKKLKKPKAKDKLKSCFSCFDNIARQPNMAKMIKEINTEFDFMIERAEQLGVQSNIVEEPAAAAAGVSSDSFTSDPIFSGRDDDVKKLVEMLIAVPGKTTLSILAIVGASGVGKETLTRNVLNHEDIKVRFGCHVWVLVSRIFDPVMLFKKILSTLTSETKIGGTETEESILKQLQQALKTKTYILVLEDVWNEDVPKWKIFINSISRVTSTRGNAIIITTRNSEVASLVKPLYTYPLNGLLDEYCWSIIVAKSFQNGDVPSGHEVVEGKIAKGCQGLPLAANVLGGMLSYKSKEEWSFVENFLSDGKEAESISNILKLSFDRLPSSLLKMCFAYCSVFPKGWKIMKEELIELWMAEGFLQPYEGHDMESTGDMFSNVLLHNSLLQVAEKDAYGNVLSFVMHDLVHDLASAVLGFSDDTNQVLYLFHGKDHSSLIPKVAAKYLRTLIFQGEILDTAMFSSYESLHALSLDCGQVKELPSSIRELIHLRNLNVSRTGIEYLPEWISELHYLQTINASTESLRELPRTLKYLISLRHLYLCQDVKLPAEIGRLTNLQELKFRVGELKGYTIEELGSLNNLKRLCICNLEKVHDKEEAQLANISLKQNLSELSFEWDADIEDERDDDDEDVLGGLEPHPGLTMLKIAGYAGKKFPSWVQKMVVGDKSLIGLIEITLTGCKVCEEIPELGQLPNLKTLSLWRLSKVMSINASFYGNIEGVSFPALETLLLNSMEELKVIQDYWDKVEVFPRLVSLKIYWCNKLECLPSWLFVKARGLKELDIRHCSKLSRLPIPYEPGTLDSLESMTIKGCQNLKSIVNPESRGTFKSLRSIEIRDCQKLTEMVEPHAPLLKKVSMVELKSLQNLPKFLDSLEHSPSLAQLTIVGVPKFISGTKSWAFQKLRKLEIDVTVEWSSETSVAIHDTVDSMLRKCCSSIGELRLTGMEIRDVVPESIKHLTSLYNLELENSGVEKLPNWFQDLTYLKRLCLSNFPELDQLPSLKRLTELQEFHICNCPKIKIEYEGHKIFHRCAIYVNSHPL</sequence>
<feature type="domain" description="Disease resistance N-terminal" evidence="8">
    <location>
        <begin position="862"/>
        <end position="941"/>
    </location>
</feature>
<evidence type="ECO:0000256" key="2">
    <source>
        <dbReference type="ARBA" id="ARBA00022614"/>
    </source>
</evidence>
<dbReference type="Gene3D" id="1.20.5.4130">
    <property type="match status" value="1"/>
</dbReference>
<dbReference type="InterPro" id="IPR002182">
    <property type="entry name" value="NB-ARC"/>
</dbReference>
<evidence type="ECO:0000259" key="10">
    <source>
        <dbReference type="Pfam" id="PF25019"/>
    </source>
</evidence>
<evidence type="ECO:0000313" key="12">
    <source>
        <dbReference type="Proteomes" id="UP001567538"/>
    </source>
</evidence>
<dbReference type="Pfam" id="PF23559">
    <property type="entry name" value="WHD_DRP"/>
    <property type="match status" value="2"/>
</dbReference>
<feature type="domain" description="R13L1/DRL21-like LRR repeat region" evidence="10">
    <location>
        <begin position="626"/>
        <end position="750"/>
    </location>
</feature>
<name>A0ABD1I079_SALDI</name>
<keyword evidence="2" id="KW-0433">Leucine-rich repeat</keyword>
<evidence type="ECO:0000313" key="11">
    <source>
        <dbReference type="EMBL" id="KAL1562126.1"/>
    </source>
</evidence>
<keyword evidence="3" id="KW-0677">Repeat</keyword>
<feature type="domain" description="Disease resistance protein winged helix" evidence="9">
    <location>
        <begin position="1274"/>
        <end position="1345"/>
    </location>
</feature>
<evidence type="ECO:0000256" key="1">
    <source>
        <dbReference type="ARBA" id="ARBA00008894"/>
    </source>
</evidence>
<comment type="similarity">
    <text evidence="1">Belongs to the disease resistance NB-LRR family.</text>
</comment>
<dbReference type="SUPFAM" id="SSF52540">
    <property type="entry name" value="P-loop containing nucleoside triphosphate hydrolases"/>
    <property type="match status" value="2"/>
</dbReference>
<feature type="domain" description="NB-ARC" evidence="7">
    <location>
        <begin position="1018"/>
        <end position="1193"/>
    </location>
</feature>
<dbReference type="InterPro" id="IPR058922">
    <property type="entry name" value="WHD_DRP"/>
</dbReference>
<dbReference type="SUPFAM" id="SSF52058">
    <property type="entry name" value="L domain-like"/>
    <property type="match status" value="2"/>
</dbReference>
<evidence type="ECO:0000259" key="8">
    <source>
        <dbReference type="Pfam" id="PF18052"/>
    </source>
</evidence>
<comment type="caution">
    <text evidence="11">The sequence shown here is derived from an EMBL/GenBank/DDBJ whole genome shotgun (WGS) entry which is preliminary data.</text>
</comment>
<dbReference type="GO" id="GO:0005524">
    <property type="term" value="F:ATP binding"/>
    <property type="evidence" value="ECO:0007669"/>
    <property type="project" value="UniProtKB-KW"/>
</dbReference>
<accession>A0ABD1I079</accession>
<protein>
    <submittedName>
        <fullName evidence="11">Uncharacterized protein</fullName>
    </submittedName>
</protein>
<feature type="domain" description="R13L1/DRL21-like LRR repeat region" evidence="10">
    <location>
        <begin position="1881"/>
        <end position="1945"/>
    </location>
</feature>
<dbReference type="InterPro" id="IPR032675">
    <property type="entry name" value="LRR_dom_sf"/>
</dbReference>
<evidence type="ECO:0000256" key="4">
    <source>
        <dbReference type="ARBA" id="ARBA00022741"/>
    </source>
</evidence>